<keyword evidence="1" id="KW-0732">Signal</keyword>
<evidence type="ECO:0000256" key="1">
    <source>
        <dbReference type="SAM" id="SignalP"/>
    </source>
</evidence>
<feature type="chain" id="PRO_5032938414" evidence="1">
    <location>
        <begin position="23"/>
        <end position="159"/>
    </location>
</feature>
<dbReference type="OMA" id="AKFRADY"/>
<dbReference type="NCBIfam" id="NF041384">
    <property type="entry name" value="YHS_seleno_dom"/>
    <property type="match status" value="1"/>
</dbReference>
<feature type="signal peptide" evidence="1">
    <location>
        <begin position="1"/>
        <end position="22"/>
    </location>
</feature>
<sequence length="159" mass="16678">MKTFALTALIAALPMLAAPAFAADEVNVSNGISAGGAPLAAHGVDLVTLVRDGNPVEGFANYSATIDGASYYFTSEENLKEFQAEPARYLPQHGGFCSYGVAVGKKFDGDPDKYVLADGKLFLFLNAATRDKFLEDVAGTTATADGNWAKIKHVAVGDL</sequence>
<protein>
    <submittedName>
        <fullName evidence="3">YHS domain-containing protein</fullName>
    </submittedName>
</protein>
<evidence type="ECO:0000259" key="2">
    <source>
        <dbReference type="Pfam" id="PF04945"/>
    </source>
</evidence>
<name>A0A850LC08_9RHOB</name>
<dbReference type="AlphaFoldDB" id="A0A850LC08"/>
<proteinExistence type="predicted"/>
<dbReference type="EMBL" id="JABXIY010000005">
    <property type="protein sequence ID" value="NVK95554.1"/>
    <property type="molecule type" value="Genomic_DNA"/>
</dbReference>
<gene>
    <name evidence="3" type="ORF">HW564_01375</name>
</gene>
<evidence type="ECO:0000313" key="3">
    <source>
        <dbReference type="EMBL" id="NVK95554.1"/>
    </source>
</evidence>
<dbReference type="Proteomes" id="UP000565723">
    <property type="component" value="Unassembled WGS sequence"/>
</dbReference>
<reference evidence="3 4" key="1">
    <citation type="journal article" date="2020" name="Proc. Natl. Acad. Sci. U.S.A.">
        <title>Ecological drivers of bacterial community assembly in synthetic phycospheres.</title>
        <authorList>
            <person name="Fu H."/>
            <person name="Uchimiya M."/>
            <person name="Gore J."/>
            <person name="Moran M.A."/>
        </authorList>
    </citation>
    <scope>NUCLEOTIDE SEQUENCE [LARGE SCALE GENOMIC DNA]</scope>
    <source>
        <strain evidence="3">HF-Din03</strain>
    </source>
</reference>
<comment type="caution">
    <text evidence="3">The sequence shown here is derived from an EMBL/GenBank/DDBJ whole genome shotgun (WGS) entry which is preliminary data.</text>
</comment>
<organism evidence="3 4">
    <name type="scientific">Ruegeria pomeroyi</name>
    <dbReference type="NCBI Taxonomy" id="89184"/>
    <lineage>
        <taxon>Bacteria</taxon>
        <taxon>Pseudomonadati</taxon>
        <taxon>Pseudomonadota</taxon>
        <taxon>Alphaproteobacteria</taxon>
        <taxon>Rhodobacterales</taxon>
        <taxon>Roseobacteraceae</taxon>
        <taxon>Ruegeria</taxon>
    </lineage>
</organism>
<feature type="domain" description="YHS" evidence="2">
    <location>
        <begin position="52"/>
        <end position="92"/>
    </location>
</feature>
<dbReference type="RefSeq" id="WP_011241802.1">
    <property type="nucleotide sequence ID" value="NZ_JABXIY010000005.1"/>
</dbReference>
<dbReference type="InterPro" id="IPR007029">
    <property type="entry name" value="YHS_dom"/>
</dbReference>
<evidence type="ECO:0000313" key="4">
    <source>
        <dbReference type="Proteomes" id="UP000565723"/>
    </source>
</evidence>
<accession>A0A850LC08</accession>
<dbReference type="Pfam" id="PF04945">
    <property type="entry name" value="YHS"/>
    <property type="match status" value="1"/>
</dbReference>